<dbReference type="Gene3D" id="3.40.50.10900">
    <property type="entry name" value="PAC-like subunit"/>
    <property type="match status" value="1"/>
</dbReference>
<dbReference type="InterPro" id="IPR008492">
    <property type="entry name" value="Rv2714-like"/>
</dbReference>
<dbReference type="InterPro" id="IPR019151">
    <property type="entry name" value="Proteasome_assmbl_chaperone_2"/>
</dbReference>
<dbReference type="RefSeq" id="WP_252622571.1">
    <property type="nucleotide sequence ID" value="NZ_CP099490.1"/>
</dbReference>
<dbReference type="Proteomes" id="UP001056535">
    <property type="component" value="Chromosome"/>
</dbReference>
<reference evidence="1" key="1">
    <citation type="submission" date="2022-06" db="EMBL/GenBank/DDBJ databases">
        <title>Ornithinimicrobium JY.X270.</title>
        <authorList>
            <person name="Huang Y."/>
        </authorList>
    </citation>
    <scope>NUCLEOTIDE SEQUENCE</scope>
    <source>
        <strain evidence="1">JY.X270</strain>
    </source>
</reference>
<evidence type="ECO:0000313" key="2">
    <source>
        <dbReference type="Proteomes" id="UP001056535"/>
    </source>
</evidence>
<proteinExistence type="predicted"/>
<dbReference type="Gene3D" id="1.10.287.100">
    <property type="match status" value="1"/>
</dbReference>
<dbReference type="InterPro" id="IPR038389">
    <property type="entry name" value="PSMG2_sf"/>
</dbReference>
<gene>
    <name evidence="1" type="ORF">NF557_05865</name>
</gene>
<dbReference type="SUPFAM" id="SSF159659">
    <property type="entry name" value="Cgl1923-like"/>
    <property type="match status" value="1"/>
</dbReference>
<dbReference type="PIRSF" id="PIRSF028754">
    <property type="entry name" value="UCP028754"/>
    <property type="match status" value="1"/>
</dbReference>
<protein>
    <submittedName>
        <fullName evidence="1">PAC2 family protein</fullName>
    </submittedName>
</protein>
<keyword evidence="2" id="KW-1185">Reference proteome</keyword>
<accession>A0ABY4YL30</accession>
<name>A0ABY4YL30_9MICO</name>
<dbReference type="EMBL" id="CP099490">
    <property type="protein sequence ID" value="USQ77439.1"/>
    <property type="molecule type" value="Genomic_DNA"/>
</dbReference>
<sequence>MIDPSSLYQLEPEPARQPQHAPLLHVSLEGFMDAGNVRSQLTGHLLEHLEHTVVAKFEMDSLIDYRSRRPMMTFDSDQWSDFEEPELVLYRVIDRSGEPFLLLDGMEPDFHWEAFVEAVHQLCLGFGVRRMVSAHGVPMAVPHTRPIGATSYASNRELLGPADPMFGTVKVPGSAESLLHLRLGNAGVETMGVAVHVPHYLAEAQFGDAAVAALDKLVGFTGADLPRDALAAAAGLNRAEIARELAENEDAAEVVAALEQRYDRFVEGQRKRSLLAAEVGELPSADEIGAQFEDFLREVSDGEESSEQE</sequence>
<organism evidence="1 2">
    <name type="scientific">Ornithinimicrobium cryptoxanthini</name>
    <dbReference type="NCBI Taxonomy" id="2934161"/>
    <lineage>
        <taxon>Bacteria</taxon>
        <taxon>Bacillati</taxon>
        <taxon>Actinomycetota</taxon>
        <taxon>Actinomycetes</taxon>
        <taxon>Micrococcales</taxon>
        <taxon>Ornithinimicrobiaceae</taxon>
        <taxon>Ornithinimicrobium</taxon>
    </lineage>
</organism>
<evidence type="ECO:0000313" key="1">
    <source>
        <dbReference type="EMBL" id="USQ77439.1"/>
    </source>
</evidence>
<dbReference type="Pfam" id="PF09754">
    <property type="entry name" value="PAC2"/>
    <property type="match status" value="1"/>
</dbReference>